<dbReference type="SUPFAM" id="SSF53850">
    <property type="entry name" value="Periplasmic binding protein-like II"/>
    <property type="match status" value="1"/>
</dbReference>
<keyword evidence="5" id="KW-1185">Reference proteome</keyword>
<feature type="domain" description="ABC-type glycine betaine transport system substrate-binding" evidence="3">
    <location>
        <begin position="197"/>
        <end position="315"/>
    </location>
</feature>
<evidence type="ECO:0000313" key="4">
    <source>
        <dbReference type="EMBL" id="MCM6775820.1"/>
    </source>
</evidence>
<feature type="signal peptide" evidence="2">
    <location>
        <begin position="1"/>
        <end position="26"/>
    </location>
</feature>
<feature type="chain" id="PRO_5040807736" evidence="2">
    <location>
        <begin position="27"/>
        <end position="319"/>
    </location>
</feature>
<feature type="region of interest" description="Disordered" evidence="1">
    <location>
        <begin position="98"/>
        <end position="123"/>
    </location>
</feature>
<accession>A0A9X2E8Z1</accession>
<protein>
    <submittedName>
        <fullName evidence="4">Transporter</fullName>
    </submittedName>
</protein>
<gene>
    <name evidence="4" type="ORF">NDR86_20285</name>
</gene>
<comment type="caution">
    <text evidence="4">The sequence shown here is derived from an EMBL/GenBank/DDBJ whole genome shotgun (WGS) entry which is preliminary data.</text>
</comment>
<organism evidence="4 5">
    <name type="scientific">Nocardia pulmonis</name>
    <dbReference type="NCBI Taxonomy" id="2951408"/>
    <lineage>
        <taxon>Bacteria</taxon>
        <taxon>Bacillati</taxon>
        <taxon>Actinomycetota</taxon>
        <taxon>Actinomycetes</taxon>
        <taxon>Mycobacteriales</taxon>
        <taxon>Nocardiaceae</taxon>
        <taxon>Nocardia</taxon>
    </lineage>
</organism>
<evidence type="ECO:0000256" key="1">
    <source>
        <dbReference type="SAM" id="MobiDB-lite"/>
    </source>
</evidence>
<keyword evidence="2" id="KW-0732">Signal</keyword>
<dbReference type="Proteomes" id="UP001139157">
    <property type="component" value="Unassembled WGS sequence"/>
</dbReference>
<evidence type="ECO:0000256" key="2">
    <source>
        <dbReference type="SAM" id="SignalP"/>
    </source>
</evidence>
<dbReference type="Pfam" id="PF04069">
    <property type="entry name" value="OpuAC"/>
    <property type="match status" value="1"/>
</dbReference>
<evidence type="ECO:0000259" key="3">
    <source>
        <dbReference type="Pfam" id="PF04069"/>
    </source>
</evidence>
<name>A0A9X2E8Z1_9NOCA</name>
<dbReference type="InterPro" id="IPR007210">
    <property type="entry name" value="ABC_Gly_betaine_transp_sub-bd"/>
</dbReference>
<reference evidence="4" key="1">
    <citation type="submission" date="2022-06" db="EMBL/GenBank/DDBJ databases">
        <title>Novel species in genus nocardia.</title>
        <authorList>
            <person name="Li F."/>
        </authorList>
    </citation>
    <scope>NUCLEOTIDE SEQUENCE</scope>
    <source>
        <strain evidence="4">CDC141</strain>
    </source>
</reference>
<dbReference type="Gene3D" id="3.40.190.10">
    <property type="entry name" value="Periplasmic binding protein-like II"/>
    <property type="match status" value="2"/>
</dbReference>
<dbReference type="GO" id="GO:0043190">
    <property type="term" value="C:ATP-binding cassette (ABC) transporter complex"/>
    <property type="evidence" value="ECO:0007669"/>
    <property type="project" value="InterPro"/>
</dbReference>
<dbReference type="GO" id="GO:0022857">
    <property type="term" value="F:transmembrane transporter activity"/>
    <property type="evidence" value="ECO:0007669"/>
    <property type="project" value="InterPro"/>
</dbReference>
<dbReference type="Gene3D" id="3.40.190.120">
    <property type="entry name" value="Osmoprotection protein (prox), domain 2"/>
    <property type="match status" value="1"/>
</dbReference>
<proteinExistence type="predicted"/>
<evidence type="ECO:0000313" key="5">
    <source>
        <dbReference type="Proteomes" id="UP001139157"/>
    </source>
</evidence>
<dbReference type="RefSeq" id="WP_251914064.1">
    <property type="nucleotide sequence ID" value="NZ_JAMRXG010000008.1"/>
</dbReference>
<sequence length="319" mass="33218">MKSAASVRTRTSMLIAAMVATLAVSCADEDRGPAITVGAGNSAQSELIAEIYAGALARTGARTAVRTGLGQRGDYLAALDADTVTLVGDDSGDLLTALDSGSPARVPDKGVADKVSPPARPAPSVAQALNGALPEGLAVSDLADGTDLRPSFALAHPDPAASLTELAPRCGELSVGIATGSELDPLRRGPDPQRDVLEPLRTVYHCDIAHHSVYGSDTELRNALRHGKVQAGVFTAPATLLPGGAQELTLVADPSYAFRAQNIVPLFRKGALTERQLEKLNYVAGELTTAELVDLVRRVRDEHASAAELARAWLDAHSL</sequence>
<dbReference type="EMBL" id="JAMRXG010000008">
    <property type="protein sequence ID" value="MCM6775820.1"/>
    <property type="molecule type" value="Genomic_DNA"/>
</dbReference>
<dbReference type="AlphaFoldDB" id="A0A9X2E8Z1"/>
<dbReference type="PROSITE" id="PS51257">
    <property type="entry name" value="PROKAR_LIPOPROTEIN"/>
    <property type="match status" value="1"/>
</dbReference>